<accession>A0A370PVD0</accession>
<dbReference type="AlphaFoldDB" id="A0A370PVD0"/>
<organism evidence="1 2">
    <name type="scientific">Aspergillus phoenicis ATCC 13157</name>
    <dbReference type="NCBI Taxonomy" id="1353007"/>
    <lineage>
        <taxon>Eukaryota</taxon>
        <taxon>Fungi</taxon>
        <taxon>Dikarya</taxon>
        <taxon>Ascomycota</taxon>
        <taxon>Pezizomycotina</taxon>
        <taxon>Eurotiomycetes</taxon>
        <taxon>Eurotiomycetidae</taxon>
        <taxon>Eurotiales</taxon>
        <taxon>Aspergillaceae</taxon>
        <taxon>Aspergillus</taxon>
    </lineage>
</organism>
<name>A0A370PVD0_ASPPH</name>
<sequence>MNNGRCRCVLFCAAFVFRPETPQSHSGSVLPGRFFQTSHSHQWDDSEQTMNGWAGCYSVLDMAFITRAATKVLTFHS</sequence>
<proteinExistence type="predicted"/>
<evidence type="ECO:0000313" key="2">
    <source>
        <dbReference type="Proteomes" id="UP000254937"/>
    </source>
</evidence>
<reference evidence="1 2" key="1">
    <citation type="submission" date="2018-07" db="EMBL/GenBank/DDBJ databases">
        <title>Section-level genome sequencing of Aspergillus section Nigri to investigate inter- and intra-species variation.</title>
        <authorList>
            <consortium name="DOE Joint Genome Institute"/>
            <person name="Vesth T.C."/>
            <person name="Nybo J.L."/>
            <person name="Theobald S."/>
            <person name="Frisvad J.C."/>
            <person name="Larsen T.O."/>
            <person name="Nielsen K.F."/>
            <person name="Hoof J.B."/>
            <person name="Brandl J."/>
            <person name="Salamov A."/>
            <person name="Riley R."/>
            <person name="Gladden J.M."/>
            <person name="Phatale P."/>
            <person name="Nielsen M.T."/>
            <person name="Lyhne E.K."/>
            <person name="Kogle M.E."/>
            <person name="Strasser K."/>
            <person name="McDonnell E."/>
            <person name="Barry K."/>
            <person name="Clum A."/>
            <person name="Chen C."/>
            <person name="Nolan M."/>
            <person name="Sandor L."/>
            <person name="Kuo A."/>
            <person name="Lipzen A."/>
            <person name="Hainaut M."/>
            <person name="Drula E."/>
            <person name="Tsang A."/>
            <person name="Magnuson J.K."/>
            <person name="Henrissat B."/>
            <person name="Wiebenga A."/>
            <person name="Simmons B.A."/>
            <person name="Makela M.R."/>
            <person name="De vries R.P."/>
            <person name="Grigoriev I.V."/>
            <person name="Mortensen U.H."/>
            <person name="Baker S.E."/>
            <person name="Andersen M.R."/>
        </authorList>
    </citation>
    <scope>NUCLEOTIDE SEQUENCE [LARGE SCALE GENOMIC DNA]</scope>
    <source>
        <strain evidence="1 2">ATCC 13157</strain>
    </source>
</reference>
<dbReference type="EMBL" id="KZ851846">
    <property type="protein sequence ID" value="RDK46137.1"/>
    <property type="molecule type" value="Genomic_DNA"/>
</dbReference>
<dbReference type="Proteomes" id="UP000254937">
    <property type="component" value="Unassembled WGS sequence"/>
</dbReference>
<evidence type="ECO:0000313" key="1">
    <source>
        <dbReference type="EMBL" id="RDK46137.1"/>
    </source>
</evidence>
<protein>
    <submittedName>
        <fullName evidence="1">Uncharacterized protein</fullName>
    </submittedName>
</protein>
<gene>
    <name evidence="1" type="ORF">M752DRAFT_273238</name>
</gene>
<keyword evidence="2" id="KW-1185">Reference proteome</keyword>